<sequence>MSFDLVMRTLGVLTCLYTVAYFVTTMSVAALNGVTYNSGPMCGHDGCVTVASKQHARQRYAFVADDAPLWTAASYLPLN</sequence>
<keyword evidence="2" id="KW-1185">Reference proteome</keyword>
<dbReference type="Proteomes" id="UP000440694">
    <property type="component" value="Unassembled WGS sequence"/>
</dbReference>
<dbReference type="RefSeq" id="WP_154737908.1">
    <property type="nucleotide sequence ID" value="NZ_WMBQ01000001.1"/>
</dbReference>
<organism evidence="1 2">
    <name type="scientific">Hyphomicrobium album</name>
    <dbReference type="NCBI Taxonomy" id="2665159"/>
    <lineage>
        <taxon>Bacteria</taxon>
        <taxon>Pseudomonadati</taxon>
        <taxon>Pseudomonadota</taxon>
        <taxon>Alphaproteobacteria</taxon>
        <taxon>Hyphomicrobiales</taxon>
        <taxon>Hyphomicrobiaceae</taxon>
        <taxon>Hyphomicrobium</taxon>
    </lineage>
</organism>
<evidence type="ECO:0000313" key="2">
    <source>
        <dbReference type="Proteomes" id="UP000440694"/>
    </source>
</evidence>
<dbReference type="AlphaFoldDB" id="A0A6I3KKW4"/>
<dbReference type="EMBL" id="WMBQ01000001">
    <property type="protein sequence ID" value="MTD93361.1"/>
    <property type="molecule type" value="Genomic_DNA"/>
</dbReference>
<comment type="caution">
    <text evidence="1">The sequence shown here is derived from an EMBL/GenBank/DDBJ whole genome shotgun (WGS) entry which is preliminary data.</text>
</comment>
<proteinExistence type="predicted"/>
<protein>
    <submittedName>
        <fullName evidence="1">Uncharacterized protein</fullName>
    </submittedName>
</protein>
<evidence type="ECO:0000313" key="1">
    <source>
        <dbReference type="EMBL" id="MTD93361.1"/>
    </source>
</evidence>
<accession>A0A6I3KKW4</accession>
<reference evidence="1 2" key="1">
    <citation type="submission" date="2019-11" db="EMBL/GenBank/DDBJ databases">
        <title>Identification of a novel strain.</title>
        <authorList>
            <person name="Xu Q."/>
            <person name="Wang G."/>
        </authorList>
    </citation>
    <scope>NUCLEOTIDE SEQUENCE [LARGE SCALE GENOMIC DNA]</scope>
    <source>
        <strain evidence="2">xq</strain>
    </source>
</reference>
<gene>
    <name evidence="1" type="ORF">GIW81_03305</name>
</gene>
<name>A0A6I3KKW4_9HYPH</name>